<comment type="caution">
    <text evidence="10">The sequence shown here is derived from an EMBL/GenBank/DDBJ whole genome shotgun (WGS) entry which is preliminary data.</text>
</comment>
<feature type="binding site" evidence="8">
    <location>
        <begin position="206"/>
        <end position="208"/>
    </location>
    <ligand>
        <name>ATP</name>
        <dbReference type="ChEBI" id="CHEBI:30616"/>
    </ligand>
</feature>
<organism evidence="10 11">
    <name type="scientific">Candidatus Faecousia excrementigallinarum</name>
    <dbReference type="NCBI Taxonomy" id="2840806"/>
    <lineage>
        <taxon>Bacteria</taxon>
        <taxon>Bacillati</taxon>
        <taxon>Bacillota</taxon>
        <taxon>Clostridia</taxon>
        <taxon>Eubacteriales</taxon>
        <taxon>Oscillospiraceae</taxon>
        <taxon>Faecousia</taxon>
    </lineage>
</organism>
<name>A0A9D0Z373_9FIRM</name>
<feature type="binding site" evidence="8">
    <location>
        <begin position="292"/>
        <end position="293"/>
    </location>
    <ligand>
        <name>ATP</name>
        <dbReference type="ChEBI" id="CHEBI:30616"/>
    </ligand>
</feature>
<dbReference type="InterPro" id="IPR027031">
    <property type="entry name" value="Gly-tRNA_synthase/POLG2"/>
</dbReference>
<dbReference type="SUPFAM" id="SSF52954">
    <property type="entry name" value="Class II aaRS ABD-related"/>
    <property type="match status" value="1"/>
</dbReference>
<evidence type="ECO:0000256" key="6">
    <source>
        <dbReference type="ARBA" id="ARBA00022917"/>
    </source>
</evidence>
<dbReference type="SUPFAM" id="SSF55681">
    <property type="entry name" value="Class II aaRS and biotin synthetases"/>
    <property type="match status" value="1"/>
</dbReference>
<evidence type="ECO:0000259" key="9">
    <source>
        <dbReference type="PROSITE" id="PS50862"/>
    </source>
</evidence>
<dbReference type="GO" id="GO:0015966">
    <property type="term" value="P:diadenosine tetraphosphate biosynthetic process"/>
    <property type="evidence" value="ECO:0007669"/>
    <property type="project" value="UniProtKB-ARBA"/>
</dbReference>
<keyword evidence="4 8" id="KW-0547">Nucleotide-binding</keyword>
<dbReference type="Proteomes" id="UP000886796">
    <property type="component" value="Unassembled WGS sequence"/>
</dbReference>
<dbReference type="Gene3D" id="3.30.930.10">
    <property type="entry name" value="Bira Bifunctional Protein, Domain 2"/>
    <property type="match status" value="1"/>
</dbReference>
<dbReference type="NCBIfam" id="NF003211">
    <property type="entry name" value="PRK04173.1"/>
    <property type="match status" value="1"/>
</dbReference>
<dbReference type="CDD" id="cd00774">
    <property type="entry name" value="GlyRS-like_core"/>
    <property type="match status" value="1"/>
</dbReference>
<evidence type="ECO:0000256" key="1">
    <source>
        <dbReference type="ARBA" id="ARBA00008226"/>
    </source>
</evidence>
<dbReference type="EMBL" id="DVFK01000061">
    <property type="protein sequence ID" value="HIQ67711.1"/>
    <property type="molecule type" value="Genomic_DNA"/>
</dbReference>
<feature type="binding site" evidence="8">
    <location>
        <begin position="336"/>
        <end position="339"/>
    </location>
    <ligand>
        <name>ATP</name>
        <dbReference type="ChEBI" id="CHEBI:30616"/>
    </ligand>
</feature>
<dbReference type="InterPro" id="IPR045864">
    <property type="entry name" value="aa-tRNA-synth_II/BPL/LPL"/>
</dbReference>
<keyword evidence="3 8" id="KW-0436">Ligase</keyword>
<feature type="domain" description="Aminoacyl-transfer RNA synthetases class-II family profile" evidence="9">
    <location>
        <begin position="104"/>
        <end position="376"/>
    </location>
</feature>
<dbReference type="GO" id="GO:0005829">
    <property type="term" value="C:cytosol"/>
    <property type="evidence" value="ECO:0007669"/>
    <property type="project" value="UniProtKB-ARBA"/>
</dbReference>
<dbReference type="Pfam" id="PF03129">
    <property type="entry name" value="HGTP_anticodon"/>
    <property type="match status" value="1"/>
</dbReference>
<feature type="binding site" evidence="8">
    <location>
        <begin position="332"/>
        <end position="336"/>
    </location>
    <ligand>
        <name>substrate</name>
    </ligand>
</feature>
<gene>
    <name evidence="8" type="primary">glyQS</name>
    <name evidence="10" type="ORF">IAB74_04270</name>
</gene>
<dbReference type="EC" id="6.1.1.14" evidence="8"/>
<dbReference type="GO" id="GO:0004081">
    <property type="term" value="F:bis(5'-nucleosyl)-tetraphosphatase (asymmetrical) activity"/>
    <property type="evidence" value="ECO:0007669"/>
    <property type="project" value="UniProtKB-ARBA"/>
</dbReference>
<dbReference type="InterPro" id="IPR002315">
    <property type="entry name" value="tRNA-synt_gly"/>
</dbReference>
<evidence type="ECO:0000256" key="2">
    <source>
        <dbReference type="ARBA" id="ARBA00022490"/>
    </source>
</evidence>
<keyword evidence="7 8" id="KW-0030">Aminoacyl-tRNA synthetase</keyword>
<protein>
    <recommendedName>
        <fullName evidence="8">Glycine--tRNA ligase</fullName>
        <ecNumber evidence="8">6.1.1.14</ecNumber>
    </recommendedName>
    <alternativeName>
        <fullName evidence="8">Glycyl-tRNA synthetase</fullName>
        <shortName evidence="8">GlyRS</shortName>
    </alternativeName>
</protein>
<comment type="subcellular location">
    <subcellularLocation>
        <location evidence="8">Cytoplasm</location>
    </subcellularLocation>
</comment>
<dbReference type="InterPro" id="IPR033731">
    <property type="entry name" value="GlyRS-like_core"/>
</dbReference>
<dbReference type="PANTHER" id="PTHR10745">
    <property type="entry name" value="GLYCYL-TRNA SYNTHETASE/DNA POLYMERASE SUBUNIT GAMMA-2"/>
    <property type="match status" value="1"/>
</dbReference>
<dbReference type="GO" id="GO:0004820">
    <property type="term" value="F:glycine-tRNA ligase activity"/>
    <property type="evidence" value="ECO:0007669"/>
    <property type="project" value="UniProtKB-UniRule"/>
</dbReference>
<dbReference type="InterPro" id="IPR004154">
    <property type="entry name" value="Anticodon-bd"/>
</dbReference>
<dbReference type="GO" id="GO:1990742">
    <property type="term" value="C:microvesicle"/>
    <property type="evidence" value="ECO:0007669"/>
    <property type="project" value="UniProtKB-ARBA"/>
</dbReference>
<evidence type="ECO:0000256" key="7">
    <source>
        <dbReference type="ARBA" id="ARBA00023146"/>
    </source>
</evidence>
<evidence type="ECO:0000313" key="10">
    <source>
        <dbReference type="EMBL" id="HIQ67711.1"/>
    </source>
</evidence>
<dbReference type="AlphaFoldDB" id="A0A9D0Z373"/>
<comment type="catalytic activity">
    <reaction evidence="8">
        <text>tRNA(Gly) + glycine + ATP = glycyl-tRNA(Gly) + AMP + diphosphate</text>
        <dbReference type="Rhea" id="RHEA:16013"/>
        <dbReference type="Rhea" id="RHEA-COMP:9664"/>
        <dbReference type="Rhea" id="RHEA-COMP:9683"/>
        <dbReference type="ChEBI" id="CHEBI:30616"/>
        <dbReference type="ChEBI" id="CHEBI:33019"/>
        <dbReference type="ChEBI" id="CHEBI:57305"/>
        <dbReference type="ChEBI" id="CHEBI:78442"/>
        <dbReference type="ChEBI" id="CHEBI:78522"/>
        <dbReference type="ChEBI" id="CHEBI:456215"/>
        <dbReference type="EC" id="6.1.1.14"/>
    </reaction>
</comment>
<evidence type="ECO:0000256" key="8">
    <source>
        <dbReference type="HAMAP-Rule" id="MF_00253"/>
    </source>
</evidence>
<feature type="binding site" evidence="8">
    <location>
        <position position="101"/>
    </location>
    <ligand>
        <name>substrate</name>
    </ligand>
</feature>
<dbReference type="GO" id="GO:0140096">
    <property type="term" value="F:catalytic activity, acting on a protein"/>
    <property type="evidence" value="ECO:0007669"/>
    <property type="project" value="UniProtKB-ARBA"/>
</dbReference>
<sequence length="475" mass="53934">MKNSEKTLDMIVNLCKNRGFVYAGSEIYGGLANAWDYGPLGVEFKNNVKKAWLKKFVQESDYNVGLDAAILMNPQTWITTGHVGSFSDPLVDCKGCGARQRADKLIEAAPSGQGVNVDAMSFEEMDAFIAEHEDVVCPNCGKHHFTSIRKFNLMFQTKIGVTEDSSSTCYLRPETAQGIFVNFANIQRTTRKKLPFGVCQVGKAFRNEITPGNFTFRTREFEQMECEFFCQPGTDLEWFAYWKDFCKNWLLSLGIKEESLRLRDHEPAELAFYSRATTDIEYQFPFGGGWGELWGIADRTNYDLGRHQEASGKSLEYFDQEKGEHYIPYVIEPSLGCDRVALAFLCEAYDEEVVGQDKKGNPDIRTVLRLHPALAPFKAAVLPLSKKLSPKAEEIYRELRKDFMVDFDDAGSIGKRYRREDEIGTPLCITVDFQTVGDENTPADNCVTVRDRDTMEQVRIPISELKAYIAEKCRF</sequence>
<dbReference type="GO" id="GO:0016740">
    <property type="term" value="F:transferase activity"/>
    <property type="evidence" value="ECO:0007669"/>
    <property type="project" value="UniProtKB-ARBA"/>
</dbReference>
<dbReference type="PRINTS" id="PR01043">
    <property type="entry name" value="TRNASYNTHGLY"/>
</dbReference>
<dbReference type="Pfam" id="PF00587">
    <property type="entry name" value="tRNA-synt_2b"/>
    <property type="match status" value="1"/>
</dbReference>
<evidence type="ECO:0000256" key="5">
    <source>
        <dbReference type="ARBA" id="ARBA00022840"/>
    </source>
</evidence>
<dbReference type="NCBIfam" id="TIGR00389">
    <property type="entry name" value="glyS_dimeric"/>
    <property type="match status" value="1"/>
</dbReference>
<evidence type="ECO:0000256" key="3">
    <source>
        <dbReference type="ARBA" id="ARBA00022598"/>
    </source>
</evidence>
<keyword evidence="2 8" id="KW-0963">Cytoplasm</keyword>
<feature type="binding site" evidence="8">
    <location>
        <position position="174"/>
    </location>
    <ligand>
        <name>substrate</name>
    </ligand>
</feature>
<comment type="function">
    <text evidence="8">Catalyzes the attachment of glycine to tRNA(Gly).</text>
</comment>
<comment type="similarity">
    <text evidence="1 8">Belongs to the class-II aminoacyl-tRNA synthetase family.</text>
</comment>
<dbReference type="GO" id="GO:0005524">
    <property type="term" value="F:ATP binding"/>
    <property type="evidence" value="ECO:0007669"/>
    <property type="project" value="UniProtKB-UniRule"/>
</dbReference>
<dbReference type="InterPro" id="IPR002314">
    <property type="entry name" value="aa-tRNA-synt_IIb"/>
</dbReference>
<proteinExistence type="inferred from homology"/>
<comment type="subunit">
    <text evidence="8">Homodimer.</text>
</comment>
<feature type="binding site" evidence="8">
    <location>
        <begin position="216"/>
        <end position="221"/>
    </location>
    <ligand>
        <name>ATP</name>
        <dbReference type="ChEBI" id="CHEBI:30616"/>
    </ligand>
</feature>
<keyword evidence="6 8" id="KW-0648">Protein biosynthesis</keyword>
<evidence type="ECO:0000313" key="11">
    <source>
        <dbReference type="Proteomes" id="UP000886796"/>
    </source>
</evidence>
<dbReference type="HAMAP" id="MF_00253_B">
    <property type="entry name" value="Gly_tRNA_synth_B"/>
    <property type="match status" value="1"/>
</dbReference>
<dbReference type="FunFam" id="3.40.50.800:FF:000002">
    <property type="entry name" value="Glycine--tRNA ligase"/>
    <property type="match status" value="1"/>
</dbReference>
<dbReference type="Gene3D" id="3.40.50.800">
    <property type="entry name" value="Anticodon-binding domain"/>
    <property type="match status" value="1"/>
</dbReference>
<dbReference type="PROSITE" id="PS50862">
    <property type="entry name" value="AA_TRNA_LIGASE_II"/>
    <property type="match status" value="1"/>
</dbReference>
<dbReference type="InterPro" id="IPR036621">
    <property type="entry name" value="Anticodon-bd_dom_sf"/>
</dbReference>
<accession>A0A9D0Z373</accession>
<dbReference type="PANTHER" id="PTHR10745:SF8">
    <property type="entry name" value="DNA POLYMERASE SUBUNIT GAMMA-2, MITOCHONDRIAL"/>
    <property type="match status" value="1"/>
</dbReference>
<keyword evidence="5 8" id="KW-0067">ATP-binding</keyword>
<dbReference type="InterPro" id="IPR006195">
    <property type="entry name" value="aa-tRNA-synth_II"/>
</dbReference>
<evidence type="ECO:0000256" key="4">
    <source>
        <dbReference type="ARBA" id="ARBA00022741"/>
    </source>
</evidence>
<feature type="binding site" evidence="8">
    <location>
        <begin position="221"/>
        <end position="225"/>
    </location>
    <ligand>
        <name>substrate</name>
    </ligand>
</feature>
<dbReference type="GO" id="GO:0006426">
    <property type="term" value="P:glycyl-tRNA aminoacylation"/>
    <property type="evidence" value="ECO:0007669"/>
    <property type="project" value="UniProtKB-UniRule"/>
</dbReference>
<reference evidence="10" key="2">
    <citation type="journal article" date="2021" name="PeerJ">
        <title>Extensive microbial diversity within the chicken gut microbiome revealed by metagenomics and culture.</title>
        <authorList>
            <person name="Gilroy R."/>
            <person name="Ravi A."/>
            <person name="Getino M."/>
            <person name="Pursley I."/>
            <person name="Horton D.L."/>
            <person name="Alikhan N.F."/>
            <person name="Baker D."/>
            <person name="Gharbi K."/>
            <person name="Hall N."/>
            <person name="Watson M."/>
            <person name="Adriaenssens E.M."/>
            <person name="Foster-Nyarko E."/>
            <person name="Jarju S."/>
            <person name="Secka A."/>
            <person name="Antonio M."/>
            <person name="Oren A."/>
            <person name="Chaudhuri R.R."/>
            <person name="La Ragione R."/>
            <person name="Hildebrand F."/>
            <person name="Pallen M.J."/>
        </authorList>
    </citation>
    <scope>NUCLEOTIDE SEQUENCE</scope>
    <source>
        <strain evidence="10">13361</strain>
    </source>
</reference>
<dbReference type="GO" id="GO:0070062">
    <property type="term" value="C:extracellular exosome"/>
    <property type="evidence" value="ECO:0007669"/>
    <property type="project" value="UniProtKB-ARBA"/>
</dbReference>
<dbReference type="InterPro" id="IPR022961">
    <property type="entry name" value="Gly_tRNA_ligase_bac"/>
</dbReference>
<dbReference type="CDD" id="cd00858">
    <property type="entry name" value="GlyRS_anticodon"/>
    <property type="match status" value="1"/>
</dbReference>
<reference evidence="10" key="1">
    <citation type="submission" date="2020-10" db="EMBL/GenBank/DDBJ databases">
        <authorList>
            <person name="Gilroy R."/>
        </authorList>
    </citation>
    <scope>NUCLEOTIDE SEQUENCE</scope>
    <source>
        <strain evidence="10">13361</strain>
    </source>
</reference>